<dbReference type="Gene3D" id="2.40.70.10">
    <property type="entry name" value="Acid Proteases"/>
    <property type="match status" value="1"/>
</dbReference>
<protein>
    <recommendedName>
        <fullName evidence="3">Peptidase A2 domain-containing protein</fullName>
    </recommendedName>
</protein>
<dbReference type="Gene3D" id="4.10.60.10">
    <property type="entry name" value="Zinc finger, CCHC-type"/>
    <property type="match status" value="1"/>
</dbReference>
<evidence type="ECO:0008006" key="3">
    <source>
        <dbReference type="Google" id="ProtNLM"/>
    </source>
</evidence>
<dbReference type="InterPro" id="IPR021109">
    <property type="entry name" value="Peptidase_aspartic_dom_sf"/>
</dbReference>
<proteinExistence type="predicted"/>
<dbReference type="EMBL" id="JAFNEN010000591">
    <property type="protein sequence ID" value="KAG8180001.1"/>
    <property type="molecule type" value="Genomic_DNA"/>
</dbReference>
<accession>A0AAV6U8N6</accession>
<sequence>MAVANARLPPPLLLGAAGTNCSKQWKDWLQQFEWYALVAELDKKAANVQVAIFMSAIGQDAINVFNTFPEDLKLLITEFNNYFTPKVNITYERFVFNQVIQVAGQKFDDFYTELLSKSQSCDFNTLQDSLVMDRIVIGVLHDSDRAHLLLVNELTLDKAVQFCRAAEQARVQLTSLKSDPVQVDVVRKKVHNSSQNSSSTKPCSQCGTKHAWKKCPAFQKVCHTCKRTGHYSRFCKAKQVSTLDFTGNIGAAGDFVVHEMSKGGSPELSWYEDLLFDNGCVVRAKLDTGAQCNVLSLHHAKQAGLKVRPSTVKNIITYSNSSLKVAGECSGQVHVKNESYVLKFLVVNGDFQTIISKDACVTLKLIKRIESLGLADNLMKQEDGLGCIKNFIYDIDLVENPALEIFPARRVPHSLRDNVKTELDRMQELGIIVPVREPTPAVSSMVVVRQKGKISLY</sequence>
<dbReference type="Pfam" id="PF13650">
    <property type="entry name" value="Asp_protease_2"/>
    <property type="match status" value="1"/>
</dbReference>
<evidence type="ECO:0000313" key="2">
    <source>
        <dbReference type="Proteomes" id="UP000827092"/>
    </source>
</evidence>
<dbReference type="SUPFAM" id="SSF50630">
    <property type="entry name" value="Acid proteases"/>
    <property type="match status" value="1"/>
</dbReference>
<dbReference type="CDD" id="cd05481">
    <property type="entry name" value="retropepsin_like_LTR_1"/>
    <property type="match status" value="1"/>
</dbReference>
<keyword evidence="2" id="KW-1185">Reference proteome</keyword>
<dbReference type="InterPro" id="IPR050951">
    <property type="entry name" value="Retrovirus_Pol_polyprotein"/>
</dbReference>
<reference evidence="1 2" key="1">
    <citation type="journal article" date="2022" name="Nat. Ecol. Evol.">
        <title>A masculinizing supergene underlies an exaggerated male reproductive morph in a spider.</title>
        <authorList>
            <person name="Hendrickx F."/>
            <person name="De Corte Z."/>
            <person name="Sonet G."/>
            <person name="Van Belleghem S.M."/>
            <person name="Kostlbacher S."/>
            <person name="Vangestel C."/>
        </authorList>
    </citation>
    <scope>NUCLEOTIDE SEQUENCE [LARGE SCALE GENOMIC DNA]</scope>
    <source>
        <strain evidence="1">W744_W776</strain>
    </source>
</reference>
<dbReference type="Proteomes" id="UP000827092">
    <property type="component" value="Unassembled WGS sequence"/>
</dbReference>
<organism evidence="1 2">
    <name type="scientific">Oedothorax gibbosus</name>
    <dbReference type="NCBI Taxonomy" id="931172"/>
    <lineage>
        <taxon>Eukaryota</taxon>
        <taxon>Metazoa</taxon>
        <taxon>Ecdysozoa</taxon>
        <taxon>Arthropoda</taxon>
        <taxon>Chelicerata</taxon>
        <taxon>Arachnida</taxon>
        <taxon>Araneae</taxon>
        <taxon>Araneomorphae</taxon>
        <taxon>Entelegynae</taxon>
        <taxon>Araneoidea</taxon>
        <taxon>Linyphiidae</taxon>
        <taxon>Erigoninae</taxon>
        <taxon>Oedothorax</taxon>
    </lineage>
</organism>
<dbReference type="PANTHER" id="PTHR37984">
    <property type="entry name" value="PROTEIN CBG26694"/>
    <property type="match status" value="1"/>
</dbReference>
<dbReference type="AlphaFoldDB" id="A0AAV6U8N6"/>
<comment type="caution">
    <text evidence="1">The sequence shown here is derived from an EMBL/GenBank/DDBJ whole genome shotgun (WGS) entry which is preliminary data.</text>
</comment>
<name>A0AAV6U8N6_9ARAC</name>
<dbReference type="PANTHER" id="PTHR37984:SF9">
    <property type="entry name" value="INTEGRASE CATALYTIC DOMAIN-CONTAINING PROTEIN"/>
    <property type="match status" value="1"/>
</dbReference>
<gene>
    <name evidence="1" type="ORF">JTE90_020956</name>
</gene>
<evidence type="ECO:0000313" key="1">
    <source>
        <dbReference type="EMBL" id="KAG8180001.1"/>
    </source>
</evidence>